<dbReference type="AlphaFoldDB" id="D3PZT1"/>
<name>D3PZT1_STANL</name>
<gene>
    <name evidence="5" type="ordered locus">Snas_3966</name>
</gene>
<proteinExistence type="predicted"/>
<evidence type="ECO:0000259" key="3">
    <source>
        <dbReference type="Pfam" id="PF04909"/>
    </source>
</evidence>
<reference evidence="5 6" key="1">
    <citation type="journal article" date="2009" name="Stand. Genomic Sci.">
        <title>Complete genome sequence of Stackebrandtia nassauensis type strain (LLR-40K-21).</title>
        <authorList>
            <person name="Munk C."/>
            <person name="Lapidus A."/>
            <person name="Copeland A."/>
            <person name="Jando M."/>
            <person name="Mayilraj S."/>
            <person name="Glavina Del Rio T."/>
            <person name="Nolan M."/>
            <person name="Chen F."/>
            <person name="Lucas S."/>
            <person name="Tice H."/>
            <person name="Cheng J.F."/>
            <person name="Han C."/>
            <person name="Detter J.C."/>
            <person name="Bruce D."/>
            <person name="Goodwin L."/>
            <person name="Chain P."/>
            <person name="Pitluck S."/>
            <person name="Goker M."/>
            <person name="Ovchinikova G."/>
            <person name="Pati A."/>
            <person name="Ivanova N."/>
            <person name="Mavromatis K."/>
            <person name="Chen A."/>
            <person name="Palaniappan K."/>
            <person name="Land M."/>
            <person name="Hauser L."/>
            <person name="Chang Y.J."/>
            <person name="Jeffries C.D."/>
            <person name="Bristow J."/>
            <person name="Eisen J.A."/>
            <person name="Markowitz V."/>
            <person name="Hugenholtz P."/>
            <person name="Kyrpides N.C."/>
            <person name="Klenk H.P."/>
        </authorList>
    </citation>
    <scope>NUCLEOTIDE SEQUENCE [LARGE SCALE GENOMIC DNA]</scope>
    <source>
        <strain evidence="6">DSM 44728 / CIP 108903 / NRRL B-16338 / NBRC 102104 / LLR-40K-21</strain>
    </source>
</reference>
<dbReference type="Pfam" id="PF04909">
    <property type="entry name" value="Amidohydro_2"/>
    <property type="match status" value="1"/>
</dbReference>
<dbReference type="InterPro" id="IPR018891">
    <property type="entry name" value="AIPR_C"/>
</dbReference>
<keyword evidence="6" id="KW-1185">Reference proteome</keyword>
<feature type="domain" description="Abortive phage infection protein C-terminal" evidence="4">
    <location>
        <begin position="258"/>
        <end position="407"/>
    </location>
</feature>
<dbReference type="HOGENOM" id="CLU_325938_0_0_11"/>
<evidence type="ECO:0000256" key="2">
    <source>
        <dbReference type="SAM" id="MobiDB-lite"/>
    </source>
</evidence>
<dbReference type="Gene3D" id="3.20.20.140">
    <property type="entry name" value="Metal-dependent hydrolases"/>
    <property type="match status" value="1"/>
</dbReference>
<dbReference type="PANTHER" id="PTHR21240">
    <property type="entry name" value="2-AMINO-3-CARBOXYLMUCONATE-6-SEMIALDEHYDE DECARBOXYLASE"/>
    <property type="match status" value="1"/>
</dbReference>
<dbReference type="InterPro" id="IPR006680">
    <property type="entry name" value="Amidohydro-rel"/>
</dbReference>
<dbReference type="InterPro" id="IPR032465">
    <property type="entry name" value="ACMSD"/>
</dbReference>
<dbReference type="eggNOG" id="COG2159">
    <property type="taxonomic scope" value="Bacteria"/>
</dbReference>
<dbReference type="Proteomes" id="UP000000844">
    <property type="component" value="Chromosome"/>
</dbReference>
<dbReference type="PANTHER" id="PTHR21240:SF28">
    <property type="entry name" value="ISO-OROTATE DECARBOXYLASE (EUROFUNG)"/>
    <property type="match status" value="1"/>
</dbReference>
<dbReference type="STRING" id="446470.Snas_3966"/>
<feature type="domain" description="Amidohydrolase-related" evidence="3">
    <location>
        <begin position="614"/>
        <end position="884"/>
    </location>
</feature>
<dbReference type="GO" id="GO:0016787">
    <property type="term" value="F:hydrolase activity"/>
    <property type="evidence" value="ECO:0007669"/>
    <property type="project" value="UniProtKB-KW"/>
</dbReference>
<protein>
    <submittedName>
        <fullName evidence="5">Amidohydrolase 2</fullName>
    </submittedName>
</protein>
<dbReference type="OrthoDB" id="9806213at2"/>
<evidence type="ECO:0000313" key="6">
    <source>
        <dbReference type="Proteomes" id="UP000000844"/>
    </source>
</evidence>
<dbReference type="SUPFAM" id="SSF51556">
    <property type="entry name" value="Metallo-dependent hydrolases"/>
    <property type="match status" value="1"/>
</dbReference>
<evidence type="ECO:0000259" key="4">
    <source>
        <dbReference type="Pfam" id="PF10592"/>
    </source>
</evidence>
<feature type="region of interest" description="Disordered" evidence="2">
    <location>
        <begin position="563"/>
        <end position="589"/>
    </location>
</feature>
<dbReference type="GO" id="GO:0019748">
    <property type="term" value="P:secondary metabolic process"/>
    <property type="evidence" value="ECO:0007669"/>
    <property type="project" value="TreeGrafter"/>
</dbReference>
<keyword evidence="1" id="KW-0456">Lyase</keyword>
<organism evidence="5 6">
    <name type="scientific">Stackebrandtia nassauensis (strain DSM 44728 / CIP 108903 / NRRL B-16338 / NBRC 102104 / LLR-40K-21)</name>
    <dbReference type="NCBI Taxonomy" id="446470"/>
    <lineage>
        <taxon>Bacteria</taxon>
        <taxon>Bacillati</taxon>
        <taxon>Actinomycetota</taxon>
        <taxon>Actinomycetes</taxon>
        <taxon>Glycomycetales</taxon>
        <taxon>Glycomycetaceae</taxon>
        <taxon>Stackebrandtia</taxon>
    </lineage>
</organism>
<dbReference type="KEGG" id="sna:Snas_3966"/>
<dbReference type="EMBL" id="CP001778">
    <property type="protein sequence ID" value="ADD43618.1"/>
    <property type="molecule type" value="Genomic_DNA"/>
</dbReference>
<evidence type="ECO:0000256" key="1">
    <source>
        <dbReference type="ARBA" id="ARBA00023239"/>
    </source>
</evidence>
<dbReference type="Pfam" id="PF10592">
    <property type="entry name" value="AIPR"/>
    <property type="match status" value="1"/>
</dbReference>
<dbReference type="InterPro" id="IPR032466">
    <property type="entry name" value="Metal_Hydrolase"/>
</dbReference>
<keyword evidence="5" id="KW-0378">Hydrolase</keyword>
<evidence type="ECO:0000313" key="5">
    <source>
        <dbReference type="EMBL" id="ADD43618.1"/>
    </source>
</evidence>
<dbReference type="CDD" id="cd01292">
    <property type="entry name" value="metallo-dependent_hydrolases"/>
    <property type="match status" value="1"/>
</dbReference>
<dbReference type="GO" id="GO:0016831">
    <property type="term" value="F:carboxy-lyase activity"/>
    <property type="evidence" value="ECO:0007669"/>
    <property type="project" value="InterPro"/>
</dbReference>
<accession>D3PZT1</accession>
<sequence length="884" mass="98759">MMNPVVQQLMTEFCAEKGLSSWRDPDKFEVFATHCVLSDHTFDSFEAVDYRIGGSEDGGIDGYAVVINENLFNAPDDVERCLLATTDISPTIVVVQAKTSASMSRATIADLRVRVEYILRTEEPLDHAADVEPLRECLRRIKKHRDRLNSRGVRLEIAYASTSLGANDELRREASRAAQALAHNGIIGEVRFEFLGRTELSRRYERAQWSSKAKLTFTGHYALPVDPGITQARQGLVPAAELVQAIADASGDPKPNLFSENIREYQPAAPVNDEIRETLRDEATRRRFAVLNNGITIVARSLRAWQDSQVVIRDFQVVNGCQTCYVLAEESDRLDGVAVKVQIIECDDDEVINEIVTATNRQTEIPKVYFTNRNQLMRRLEVHYRHQYDENRPLYFARRPGKGANDLRRGVIGMNPQLRAHVAMFGRPAPSSGHRDLDTAFDEHFGNASEREFYTAGAALYRWDWLADTRRIHKRYRSLGYQAIAVLGVLYGVRPLVGDHKAKGKRLDPVDEVLWSDGGWELLALDIQSVLDKALTQSSSPDPKTAAASITFGKTVVALARQQPRRLPRPARATHTGGTLDAMTSRAEPSATIDHDDSAAVAAFRERIGIESIIDVHTHFMPRRVLAKVWAYFDLAGPVMGRAWPITYRHEEERLLRLLRGFGVRAFTSMLYPHKPGMARWLNDWAADFAARTPDCLHTATFFDEPGAIDDVTRAVDQGARVFKCHLQVGGFDPNSPLLDKVWGLLADAGIPVVTHCGSGPIPGAHTGPEPMAALLERHPRLPLVVAHLGMPEYEDFLGLAERYERVMLDTTMAFTRFTEAMLPFPDRALPRLGDLGDRVLLGTDFPNIPYSYAHALAALECTGLGEEWLRAVCHDNAARLFGL</sequence>
<dbReference type="GO" id="GO:0005737">
    <property type="term" value="C:cytoplasm"/>
    <property type="evidence" value="ECO:0007669"/>
    <property type="project" value="TreeGrafter"/>
</dbReference>